<keyword evidence="4" id="KW-0969">Cilium</keyword>
<dbReference type="Proteomes" id="UP000183635">
    <property type="component" value="Unassembled WGS sequence"/>
</dbReference>
<evidence type="ECO:0000313" key="4">
    <source>
        <dbReference type="EMBL" id="SFH74396.1"/>
    </source>
</evidence>
<evidence type="ECO:0000256" key="1">
    <source>
        <dbReference type="ARBA" id="ARBA00004117"/>
    </source>
</evidence>
<feature type="region of interest" description="Disordered" evidence="2">
    <location>
        <begin position="53"/>
        <end position="91"/>
    </location>
</feature>
<organism evidence="4 5">
    <name type="scientific">Paracoccus aminovorans</name>
    <dbReference type="NCBI Taxonomy" id="34004"/>
    <lineage>
        <taxon>Bacteria</taxon>
        <taxon>Pseudomonadati</taxon>
        <taxon>Pseudomonadota</taxon>
        <taxon>Alphaproteobacteria</taxon>
        <taxon>Rhodobacterales</taxon>
        <taxon>Paracoccaceae</taxon>
        <taxon>Paracoccus</taxon>
    </lineage>
</organism>
<dbReference type="STRING" id="34004.SAMN04488021_13127"/>
<protein>
    <submittedName>
        <fullName evidence="4">Flagellar basal-body rod protein FlgB</fullName>
    </submittedName>
</protein>
<dbReference type="GO" id="GO:0009425">
    <property type="term" value="C:bacterial-type flagellum basal body"/>
    <property type="evidence" value="ECO:0007669"/>
    <property type="project" value="UniProtKB-SubCell"/>
</dbReference>
<name>A0A1I3CJ89_9RHOB</name>
<keyword evidence="4" id="KW-0966">Cell projection</keyword>
<dbReference type="NCBIfam" id="NF009270">
    <property type="entry name" value="PRK12627.1"/>
    <property type="match status" value="1"/>
</dbReference>
<comment type="subcellular location">
    <subcellularLocation>
        <location evidence="1">Bacterial flagellum basal body</location>
    </subcellularLocation>
</comment>
<sequence>MFDRIGTLRMAGALTAHAAERQKLIARNVANADTPGFRSRDLAGFAETYRSQPAAEMRASRPGHVTGISWGGGAERALDAGGEPAPNGNTVSLEDEMFRSAAAKREFDISLAVTKSSLSLLRTSIGRRG</sequence>
<dbReference type="Pfam" id="PF00460">
    <property type="entry name" value="Flg_bb_rod"/>
    <property type="match status" value="1"/>
</dbReference>
<reference evidence="4 5" key="1">
    <citation type="submission" date="2016-10" db="EMBL/GenBank/DDBJ databases">
        <authorList>
            <person name="de Groot N.N."/>
        </authorList>
    </citation>
    <scope>NUCLEOTIDE SEQUENCE [LARGE SCALE GENOMIC DNA]</scope>
    <source>
        <strain evidence="4 5">DSM 8537</strain>
    </source>
</reference>
<gene>
    <name evidence="4" type="ORF">SAMN04488021_13127</name>
</gene>
<evidence type="ECO:0000259" key="3">
    <source>
        <dbReference type="Pfam" id="PF00460"/>
    </source>
</evidence>
<dbReference type="AlphaFoldDB" id="A0A1I3CJ89"/>
<keyword evidence="5" id="KW-1185">Reference proteome</keyword>
<feature type="domain" description="Flagellar basal body rod protein N-terminal" evidence="3">
    <location>
        <begin position="18"/>
        <end position="38"/>
    </location>
</feature>
<evidence type="ECO:0000313" key="5">
    <source>
        <dbReference type="Proteomes" id="UP000183635"/>
    </source>
</evidence>
<dbReference type="RefSeq" id="WP_074969463.1">
    <property type="nucleotide sequence ID" value="NZ_CBCRYP010000070.1"/>
</dbReference>
<accession>A0A1I3CJ89</accession>
<dbReference type="EMBL" id="FOPU01000031">
    <property type="protein sequence ID" value="SFH74396.1"/>
    <property type="molecule type" value="Genomic_DNA"/>
</dbReference>
<proteinExistence type="predicted"/>
<dbReference type="OrthoDB" id="9788334at2"/>
<keyword evidence="4" id="KW-0282">Flagellum</keyword>
<dbReference type="InterPro" id="IPR001444">
    <property type="entry name" value="Flag_bb_rod_N"/>
</dbReference>
<evidence type="ECO:0000256" key="2">
    <source>
        <dbReference type="SAM" id="MobiDB-lite"/>
    </source>
</evidence>